<keyword evidence="1" id="KW-0472">Membrane</keyword>
<evidence type="ECO:0000313" key="2">
    <source>
        <dbReference type="EMBL" id="KAL0196659.1"/>
    </source>
</evidence>
<reference evidence="2 3" key="1">
    <citation type="submission" date="2024-05" db="EMBL/GenBank/DDBJ databases">
        <title>Genome sequencing and assembly of Indian major carp, Cirrhinus mrigala (Hamilton, 1822).</title>
        <authorList>
            <person name="Mohindra V."/>
            <person name="Chowdhury L.M."/>
            <person name="Lal K."/>
            <person name="Jena J.K."/>
        </authorList>
    </citation>
    <scope>NUCLEOTIDE SEQUENCE [LARGE SCALE GENOMIC DNA]</scope>
    <source>
        <strain evidence="2">CM1030</strain>
        <tissue evidence="2">Blood</tissue>
    </source>
</reference>
<dbReference type="PANTHER" id="PTHR19229">
    <property type="entry name" value="ATP-BINDING CASSETTE TRANSPORTER SUBFAMILY A ABCA"/>
    <property type="match status" value="1"/>
</dbReference>
<organism evidence="2 3">
    <name type="scientific">Cirrhinus mrigala</name>
    <name type="common">Mrigala</name>
    <dbReference type="NCBI Taxonomy" id="683832"/>
    <lineage>
        <taxon>Eukaryota</taxon>
        <taxon>Metazoa</taxon>
        <taxon>Chordata</taxon>
        <taxon>Craniata</taxon>
        <taxon>Vertebrata</taxon>
        <taxon>Euteleostomi</taxon>
        <taxon>Actinopterygii</taxon>
        <taxon>Neopterygii</taxon>
        <taxon>Teleostei</taxon>
        <taxon>Ostariophysi</taxon>
        <taxon>Cypriniformes</taxon>
        <taxon>Cyprinidae</taxon>
        <taxon>Labeoninae</taxon>
        <taxon>Labeonini</taxon>
        <taxon>Cirrhinus</taxon>
    </lineage>
</organism>
<dbReference type="EMBL" id="JAMKFB020000003">
    <property type="protein sequence ID" value="KAL0196659.1"/>
    <property type="molecule type" value="Genomic_DNA"/>
</dbReference>
<dbReference type="AlphaFoldDB" id="A0ABD0RDZ1"/>
<keyword evidence="1" id="KW-0812">Transmembrane</keyword>
<dbReference type="InterPro" id="IPR026082">
    <property type="entry name" value="ABCA"/>
</dbReference>
<feature type="transmembrane region" description="Helical" evidence="1">
    <location>
        <begin position="34"/>
        <end position="56"/>
    </location>
</feature>
<keyword evidence="3" id="KW-1185">Reference proteome</keyword>
<gene>
    <name evidence="2" type="ORF">M9458_005199</name>
</gene>
<dbReference type="Proteomes" id="UP001529510">
    <property type="component" value="Unassembled WGS sequence"/>
</dbReference>
<evidence type="ECO:0000313" key="3">
    <source>
        <dbReference type="Proteomes" id="UP001529510"/>
    </source>
</evidence>
<feature type="transmembrane region" description="Helical" evidence="1">
    <location>
        <begin position="6"/>
        <end position="22"/>
    </location>
</feature>
<evidence type="ECO:0000256" key="1">
    <source>
        <dbReference type="SAM" id="Phobius"/>
    </source>
</evidence>
<sequence length="118" mass="13136">NVAAAAGGFIYFLSYLPYIFLWPRYDLLSHAQKVSACLISNVAMAMGAQLIGMFEGKGTGIQWHNLFDSVTVDDDFSLGQVLGLLLLDSVLYALVAWYVEAVFPGEYGVPRPWYFFIL</sequence>
<name>A0ABD0RDZ1_CIRMR</name>
<keyword evidence="1" id="KW-1133">Transmembrane helix</keyword>
<protein>
    <submittedName>
        <fullName evidence="2">Uncharacterized protein</fullName>
    </submittedName>
</protein>
<proteinExistence type="predicted"/>
<feature type="transmembrane region" description="Helical" evidence="1">
    <location>
        <begin position="76"/>
        <end position="99"/>
    </location>
</feature>
<feature type="non-terminal residue" evidence="2">
    <location>
        <position position="1"/>
    </location>
</feature>
<comment type="caution">
    <text evidence="2">The sequence shown here is derived from an EMBL/GenBank/DDBJ whole genome shotgun (WGS) entry which is preliminary data.</text>
</comment>
<accession>A0ABD0RDZ1</accession>
<dbReference type="PANTHER" id="PTHR19229:SF98">
    <property type="entry name" value="PHOSPHOLIPID-TRANSPORTING ATPASE ABCA3"/>
    <property type="match status" value="1"/>
</dbReference>
<feature type="non-terminal residue" evidence="2">
    <location>
        <position position="118"/>
    </location>
</feature>